<organism evidence="6 7">
    <name type="scientific">Metabacillus mangrovi</name>
    <dbReference type="NCBI Taxonomy" id="1491830"/>
    <lineage>
        <taxon>Bacteria</taxon>
        <taxon>Bacillati</taxon>
        <taxon>Bacillota</taxon>
        <taxon>Bacilli</taxon>
        <taxon>Bacillales</taxon>
        <taxon>Bacillaceae</taxon>
        <taxon>Metabacillus</taxon>
    </lineage>
</organism>
<dbReference type="SUPFAM" id="SSF89550">
    <property type="entry name" value="PHP domain-like"/>
    <property type="match status" value="1"/>
</dbReference>
<comment type="caution">
    <text evidence="6">The sequence shown here is derived from an EMBL/GenBank/DDBJ whole genome shotgun (WGS) entry which is preliminary data.</text>
</comment>
<evidence type="ECO:0000256" key="3">
    <source>
        <dbReference type="ARBA" id="ARBA00022912"/>
    </source>
</evidence>
<accession>A0A7X2S6V6</accession>
<dbReference type="Proteomes" id="UP000434639">
    <property type="component" value="Unassembled WGS sequence"/>
</dbReference>
<dbReference type="Gene3D" id="3.20.20.140">
    <property type="entry name" value="Metal-dependent hydrolases"/>
    <property type="match status" value="1"/>
</dbReference>
<comment type="catalytic activity">
    <reaction evidence="4 5">
        <text>O-phospho-L-tyrosyl-[protein] + H2O = L-tyrosyl-[protein] + phosphate</text>
        <dbReference type="Rhea" id="RHEA:10684"/>
        <dbReference type="Rhea" id="RHEA-COMP:10136"/>
        <dbReference type="Rhea" id="RHEA-COMP:20101"/>
        <dbReference type="ChEBI" id="CHEBI:15377"/>
        <dbReference type="ChEBI" id="CHEBI:43474"/>
        <dbReference type="ChEBI" id="CHEBI:46858"/>
        <dbReference type="ChEBI" id="CHEBI:61978"/>
        <dbReference type="EC" id="3.1.3.48"/>
    </reaction>
</comment>
<evidence type="ECO:0000256" key="1">
    <source>
        <dbReference type="ARBA" id="ARBA00005750"/>
    </source>
</evidence>
<gene>
    <name evidence="6" type="ORF">GKZ89_13945</name>
</gene>
<keyword evidence="2 5" id="KW-0378">Hydrolase</keyword>
<dbReference type="AlphaFoldDB" id="A0A7X2S6V6"/>
<evidence type="ECO:0000256" key="5">
    <source>
        <dbReference type="PIRNR" id="PIRNR016557"/>
    </source>
</evidence>
<evidence type="ECO:0000256" key="2">
    <source>
        <dbReference type="ARBA" id="ARBA00022801"/>
    </source>
</evidence>
<protein>
    <recommendedName>
        <fullName evidence="5">Tyrosine-protein phosphatase</fullName>
        <ecNumber evidence="5">3.1.3.48</ecNumber>
    </recommendedName>
</protein>
<evidence type="ECO:0000313" key="7">
    <source>
        <dbReference type="Proteomes" id="UP000434639"/>
    </source>
</evidence>
<keyword evidence="7" id="KW-1185">Reference proteome</keyword>
<dbReference type="InterPro" id="IPR016667">
    <property type="entry name" value="Caps_polysacc_synth_CpsB/CapC"/>
</dbReference>
<dbReference type="PANTHER" id="PTHR39181:SF1">
    <property type="entry name" value="TYROSINE-PROTEIN PHOSPHATASE YWQE"/>
    <property type="match status" value="1"/>
</dbReference>
<comment type="similarity">
    <text evidence="1 5">Belongs to the metallo-dependent hydrolases superfamily. CpsB/CapC family.</text>
</comment>
<dbReference type="InterPro" id="IPR016195">
    <property type="entry name" value="Pol/histidinol_Pase-like"/>
</dbReference>
<sequence>MIDIHCHILPGLDDGSQHLTDSIAMARAAVEEGITKIVATPHHQNGTYDNQKDEIVDHTERLNKELDALHIPLTIIPGQEVRIHGELLQGIENDEILPIHGTSCLLIEFPSGHVPRYAEKMLFDLQLKGITPIIVHPERNREINENPDLLYTFVKKGALTQVTAASLTGQFGKKIRNFSLDLVEAQLTHFIASDAHNTTSRGFQLLNGINVLEKEFGSQAAYYYRENAELLISGQTVFAKEPSRIKKKKFLGIF</sequence>
<dbReference type="Pfam" id="PF19567">
    <property type="entry name" value="CpsB_CapC"/>
    <property type="match status" value="1"/>
</dbReference>
<dbReference type="PANTHER" id="PTHR39181">
    <property type="entry name" value="TYROSINE-PROTEIN PHOSPHATASE YWQE"/>
    <property type="match status" value="1"/>
</dbReference>
<dbReference type="EMBL" id="WMIB01000015">
    <property type="protein sequence ID" value="MTH54502.1"/>
    <property type="molecule type" value="Genomic_DNA"/>
</dbReference>
<proteinExistence type="inferred from homology"/>
<dbReference type="EC" id="3.1.3.48" evidence="5"/>
<keyword evidence="3 5" id="KW-0904">Protein phosphatase</keyword>
<dbReference type="GO" id="GO:0030145">
    <property type="term" value="F:manganese ion binding"/>
    <property type="evidence" value="ECO:0007669"/>
    <property type="project" value="UniProtKB-UniRule"/>
</dbReference>
<evidence type="ECO:0000256" key="4">
    <source>
        <dbReference type="ARBA" id="ARBA00051722"/>
    </source>
</evidence>
<reference evidence="6 7" key="1">
    <citation type="journal article" date="2017" name="Int. J. Syst. Evol. Microbiol.">
        <title>Bacillus mangrovi sp. nov., isolated from a sediment sample from a mangrove forest.</title>
        <authorList>
            <person name="Gupta V."/>
            <person name="Singh P.K."/>
            <person name="Korpole S."/>
            <person name="Tanuku N.R.S."/>
            <person name="Pinnaka A.K."/>
        </authorList>
    </citation>
    <scope>NUCLEOTIDE SEQUENCE [LARGE SCALE GENOMIC DNA]</scope>
    <source>
        <strain evidence="6 7">KCTC 33872</strain>
    </source>
</reference>
<dbReference type="PIRSF" id="PIRSF016557">
    <property type="entry name" value="Caps_synth_CpsB"/>
    <property type="match status" value="1"/>
</dbReference>
<name>A0A7X2S6V6_9BACI</name>
<dbReference type="GO" id="GO:0004725">
    <property type="term" value="F:protein tyrosine phosphatase activity"/>
    <property type="evidence" value="ECO:0007669"/>
    <property type="project" value="UniProtKB-UniRule"/>
</dbReference>
<evidence type="ECO:0000313" key="6">
    <source>
        <dbReference type="EMBL" id="MTH54502.1"/>
    </source>
</evidence>
<dbReference type="RefSeq" id="WP_162356880.1">
    <property type="nucleotide sequence ID" value="NZ_WMIB01000015.1"/>
</dbReference>